<dbReference type="Gramene" id="PGSC0003DMT400086009">
    <property type="protein sequence ID" value="PGSC0003DMT400086009"/>
    <property type="gene ID" value="PGSC0003DMG400035580"/>
</dbReference>
<sequence length="277" mass="30885">MNQLSTIVNPRHPGTLPSNTIKNLKNDGHGMAVTTRRGKQTIDPPMLSKVEILVEKDNDEIEVTGESKNATEKEAKITQKVVPMPKTPPPFPQRFDVSIEERLGVDALEAVMINFEGDGIEDYDEFVTTLDSSNDINASSSKAKSAGDIPVPPNTDPASVAEEPNRWCVEDQYQIYRDFRMLNKKEKMARLVTEERRALTALLDFRVPVWHCDRLFYATKTLDIGLIQDEANAVAPRKEPQVEVPPLGYDIVANIEQMQDDDTAPPPTTSDAQNNPS</sequence>
<dbReference type="AlphaFoldDB" id="M1DAS9"/>
<dbReference type="Proteomes" id="UP000011115">
    <property type="component" value="Unassembled WGS sequence"/>
</dbReference>
<feature type="region of interest" description="Disordered" evidence="1">
    <location>
        <begin position="138"/>
        <end position="161"/>
    </location>
</feature>
<proteinExistence type="predicted"/>
<feature type="region of interest" description="Disordered" evidence="1">
    <location>
        <begin position="1"/>
        <end position="27"/>
    </location>
</feature>
<dbReference type="EnsemblPlants" id="PGSC0003DMT400086009">
    <property type="protein sequence ID" value="PGSC0003DMT400086009"/>
    <property type="gene ID" value="PGSC0003DMG400035580"/>
</dbReference>
<evidence type="ECO:0000256" key="1">
    <source>
        <dbReference type="SAM" id="MobiDB-lite"/>
    </source>
</evidence>
<reference evidence="2" key="2">
    <citation type="submission" date="2015-06" db="UniProtKB">
        <authorList>
            <consortium name="EnsemblPlants"/>
        </authorList>
    </citation>
    <scope>IDENTIFICATION</scope>
    <source>
        <strain evidence="2">DM1-3 516 R44</strain>
    </source>
</reference>
<organism evidence="2 3">
    <name type="scientific">Solanum tuberosum</name>
    <name type="common">Potato</name>
    <dbReference type="NCBI Taxonomy" id="4113"/>
    <lineage>
        <taxon>Eukaryota</taxon>
        <taxon>Viridiplantae</taxon>
        <taxon>Streptophyta</taxon>
        <taxon>Embryophyta</taxon>
        <taxon>Tracheophyta</taxon>
        <taxon>Spermatophyta</taxon>
        <taxon>Magnoliopsida</taxon>
        <taxon>eudicotyledons</taxon>
        <taxon>Gunneridae</taxon>
        <taxon>Pentapetalae</taxon>
        <taxon>asterids</taxon>
        <taxon>lamiids</taxon>
        <taxon>Solanales</taxon>
        <taxon>Solanaceae</taxon>
        <taxon>Solanoideae</taxon>
        <taxon>Solaneae</taxon>
        <taxon>Solanum</taxon>
    </lineage>
</organism>
<dbReference type="PaxDb" id="4113-PGSC0003DMT400086009"/>
<dbReference type="HOGENOM" id="CLU_1006130_0_0_1"/>
<protein>
    <submittedName>
        <fullName evidence="2">Integrase core domain containing protein</fullName>
    </submittedName>
</protein>
<reference evidence="3" key="1">
    <citation type="journal article" date="2011" name="Nature">
        <title>Genome sequence and analysis of the tuber crop potato.</title>
        <authorList>
            <consortium name="The Potato Genome Sequencing Consortium"/>
        </authorList>
    </citation>
    <scope>NUCLEOTIDE SEQUENCE [LARGE SCALE GENOMIC DNA]</scope>
    <source>
        <strain evidence="3">cv. DM1-3 516 R44</strain>
    </source>
</reference>
<keyword evidence="3" id="KW-1185">Reference proteome</keyword>
<dbReference type="InParanoid" id="M1DAS9"/>
<evidence type="ECO:0000313" key="3">
    <source>
        <dbReference type="Proteomes" id="UP000011115"/>
    </source>
</evidence>
<name>M1DAS9_SOLTU</name>
<feature type="region of interest" description="Disordered" evidence="1">
    <location>
        <begin position="255"/>
        <end position="277"/>
    </location>
</feature>
<evidence type="ECO:0000313" key="2">
    <source>
        <dbReference type="EnsemblPlants" id="PGSC0003DMT400086009"/>
    </source>
</evidence>
<accession>M1DAS9</accession>